<organism evidence="2 3">
    <name type="scientific">Oculimacula yallundae</name>
    <dbReference type="NCBI Taxonomy" id="86028"/>
    <lineage>
        <taxon>Eukaryota</taxon>
        <taxon>Fungi</taxon>
        <taxon>Dikarya</taxon>
        <taxon>Ascomycota</taxon>
        <taxon>Pezizomycotina</taxon>
        <taxon>Leotiomycetes</taxon>
        <taxon>Helotiales</taxon>
        <taxon>Ploettnerulaceae</taxon>
        <taxon>Oculimacula</taxon>
    </lineage>
</organism>
<dbReference type="EMBL" id="JAZHXI010000006">
    <property type="protein sequence ID" value="KAL2070871.1"/>
    <property type="molecule type" value="Genomic_DNA"/>
</dbReference>
<evidence type="ECO:0000313" key="2">
    <source>
        <dbReference type="EMBL" id="KAL2070871.1"/>
    </source>
</evidence>
<name>A0ABR4CLN1_9HELO</name>
<protein>
    <submittedName>
        <fullName evidence="2">Uncharacterized protein</fullName>
    </submittedName>
</protein>
<feature type="region of interest" description="Disordered" evidence="1">
    <location>
        <begin position="1"/>
        <end position="29"/>
    </location>
</feature>
<reference evidence="2 3" key="1">
    <citation type="journal article" date="2024" name="Commun. Biol.">
        <title>Comparative genomic analysis of thermophilic fungi reveals convergent evolutionary adaptations and gene losses.</title>
        <authorList>
            <person name="Steindorff A.S."/>
            <person name="Aguilar-Pontes M.V."/>
            <person name="Robinson A.J."/>
            <person name="Andreopoulos B."/>
            <person name="LaButti K."/>
            <person name="Kuo A."/>
            <person name="Mondo S."/>
            <person name="Riley R."/>
            <person name="Otillar R."/>
            <person name="Haridas S."/>
            <person name="Lipzen A."/>
            <person name="Grimwood J."/>
            <person name="Schmutz J."/>
            <person name="Clum A."/>
            <person name="Reid I.D."/>
            <person name="Moisan M.C."/>
            <person name="Butler G."/>
            <person name="Nguyen T.T.M."/>
            <person name="Dewar K."/>
            <person name="Conant G."/>
            <person name="Drula E."/>
            <person name="Henrissat B."/>
            <person name="Hansel C."/>
            <person name="Singer S."/>
            <person name="Hutchinson M.I."/>
            <person name="de Vries R.P."/>
            <person name="Natvig D.O."/>
            <person name="Powell A.J."/>
            <person name="Tsang A."/>
            <person name="Grigoriev I.V."/>
        </authorList>
    </citation>
    <scope>NUCLEOTIDE SEQUENCE [LARGE SCALE GENOMIC DNA]</scope>
    <source>
        <strain evidence="2 3">CBS 494.80</strain>
    </source>
</reference>
<sequence>MTINSKPQPSSSNEQHGRPVRGQGNHQAPITNIRNLNGIYVSNPATPFRMSGNYVNNNNTSNSNNNNNNTNSNNSNSNNSSESNFVKPKPTNANSGLNNRSRSWHSTPKNFVAENKTAFLASAACLIIGRFALGGDSDVIKIAHVLTNGRSSSWWPFSWFGTIGGAISGYVTFQGYLATVWNWAPVVKNVVDLMKGVNVGPKAL</sequence>
<evidence type="ECO:0000256" key="1">
    <source>
        <dbReference type="SAM" id="MobiDB-lite"/>
    </source>
</evidence>
<comment type="caution">
    <text evidence="2">The sequence shown here is derived from an EMBL/GenBank/DDBJ whole genome shotgun (WGS) entry which is preliminary data.</text>
</comment>
<accession>A0ABR4CLN1</accession>
<feature type="region of interest" description="Disordered" evidence="1">
    <location>
        <begin position="50"/>
        <end position="104"/>
    </location>
</feature>
<gene>
    <name evidence="2" type="ORF">VTL71DRAFT_13897</name>
</gene>
<dbReference type="Proteomes" id="UP001595075">
    <property type="component" value="Unassembled WGS sequence"/>
</dbReference>
<feature type="compositionally biased region" description="Polar residues" evidence="1">
    <location>
        <begin position="91"/>
        <end position="104"/>
    </location>
</feature>
<feature type="compositionally biased region" description="Low complexity" evidence="1">
    <location>
        <begin position="56"/>
        <end position="84"/>
    </location>
</feature>
<feature type="compositionally biased region" description="Polar residues" evidence="1">
    <location>
        <begin position="1"/>
        <end position="14"/>
    </location>
</feature>
<keyword evidence="3" id="KW-1185">Reference proteome</keyword>
<proteinExistence type="predicted"/>
<evidence type="ECO:0000313" key="3">
    <source>
        <dbReference type="Proteomes" id="UP001595075"/>
    </source>
</evidence>